<evidence type="ECO:0000256" key="1">
    <source>
        <dbReference type="SAM" id="MobiDB-lite"/>
    </source>
</evidence>
<feature type="compositionally biased region" description="Polar residues" evidence="1">
    <location>
        <begin position="44"/>
        <end position="56"/>
    </location>
</feature>
<reference evidence="2" key="1">
    <citation type="submission" date="2022-04" db="EMBL/GenBank/DDBJ databases">
        <authorList>
            <person name="Xu L."/>
            <person name="Lv Z."/>
        </authorList>
    </citation>
    <scope>NUCLEOTIDE SEQUENCE</scope>
    <source>
        <strain evidence="2">LV_2022a</strain>
    </source>
</reference>
<feature type="region of interest" description="Disordered" evidence="1">
    <location>
        <begin position="271"/>
        <end position="304"/>
    </location>
</feature>
<feature type="region of interest" description="Disordered" evidence="1">
    <location>
        <begin position="99"/>
        <end position="119"/>
    </location>
</feature>
<feature type="region of interest" description="Disordered" evidence="1">
    <location>
        <begin position="1"/>
        <end position="57"/>
    </location>
</feature>
<comment type="caution">
    <text evidence="2">The sequence shown here is derived from an EMBL/GenBank/DDBJ whole genome shotgun (WGS) entry which is preliminary data.</text>
</comment>
<dbReference type="EMBL" id="JALJAT010000001">
    <property type="protein sequence ID" value="KAK4476237.1"/>
    <property type="molecule type" value="Genomic_DNA"/>
</dbReference>
<gene>
    <name evidence="2" type="ORF">MN116_001445</name>
</gene>
<sequence>MSAGYSENPPSDNDIVESSHSFIDESASIQQSTLLHLDDKVPSETRTPFPINSSSPTLQLITQAQTITQTETKHLQETQLDQQEFTEEADTDKLQQCVGLNSSDNYSSNEPSPDIVNSDNIMTSRDDIGNMSPNWIPEQQYNIYSCSTMTPSSQSVFQLKQYYTNLEESKKPNGTKLTEINNDKNDHDERSLHKLRRNTFNRSLYQSGCKNNKEQVDDAEDFNQHKDDKIRTSVEELRKLFESGSFSNRNKSQTVGEILVTLVEQNEQANNLSRSKSFEPIKPLPTNPTEFHSRPPKFRTPSPKPFNLPTPPPLPLPPSIEFINKSYEIENATNNNIKNASKSRNKMGCKNKNYSSYWSQPAKPILSMSLPYRSRSLALDRKADLGYGNRESSFSRYRACSITQRSLSPQPNTLSFKDDQINKSVKRSSVKSSDAKYWKLNKVINNDSNNTRNTVFEKQKPNQSVVRYDDGGVKPDQIVCVNPSSTDGMYVRSAVVYERINEKPFSIEPKNFITTYVVSKWPSPSQATVQATNLWVAEQTLQEYNQRSSPPFRTQPLSNLKNTDQPMETKDIQLYLSSPVDNTQKLKKTTKYQKDKSLTVQPKIKFNQNDHTRTFTYTKNKSLSPQPLPTPPPTELHPHILRCTSGQISPSHQSRISQPFMRKFNYIDKGRHSTYHRPYLSRSWSVKSLSPPPPFRSQWLSSMSTSRSRQKIFDKSYSLTCDPYHRSNTELSCRPHKSREPNRVINCTKHRSCIESYRMENARRLRNREKTKWIKRAEEITEDRQKYHELRGSWSPPLMRSPPRETPNNMEERTEKEIRKYIRQHSPPTRSPRVAFHRRSTYYPQEYVKSLDKGIQCDTVEGDGDEHQITELLVNDCIDTTPIAEDFDKKRAYFEELIKTNKNVAQCSFCSDCYHCSPSQTPKLSAYSSWDSEINHLNSQNNLYLKRDCYTKDLPDRYLNVRHEQVNQEYHSKNHHQQKISHYYNHFQNVDYNPQECIDNRYFSTKYHNNIYSSINNNNPHFTLDEPQQYTSNTNLPFENPALEERDTNYTYLNKQFMDQPSNFTKHDYYAKGINAMPKVAPNPPTYSNYNNNSNFYSYNEPYESFVKYRNISPLRVELEDSPYNNLYTTQQPYKIQKTIHSPPCRFSAYTKTDRYDLPRYQHNQQHGESLESLHCEQNDYADDQPKFYGRVKQIVQALDKQAAEFNSRIDSVESVASPNRHRPLRRSHSDRFSYLTPRTSWQANRFTVDYRKQIDVFE</sequence>
<reference evidence="2" key="2">
    <citation type="journal article" date="2023" name="Infect Dis Poverty">
        <title>Chromosome-scale genome of the human blood fluke Schistosoma mekongi and its implications for public health.</title>
        <authorList>
            <person name="Zhou M."/>
            <person name="Xu L."/>
            <person name="Xu D."/>
            <person name="Chen W."/>
            <person name="Khan J."/>
            <person name="Hu Y."/>
            <person name="Huang H."/>
            <person name="Wei H."/>
            <person name="Zhang Y."/>
            <person name="Chusongsang P."/>
            <person name="Tanasarnprasert K."/>
            <person name="Hu X."/>
            <person name="Limpanont Y."/>
            <person name="Lv Z."/>
        </authorList>
    </citation>
    <scope>NUCLEOTIDE SEQUENCE</scope>
    <source>
        <strain evidence="2">LV_2022a</strain>
    </source>
</reference>
<evidence type="ECO:0000313" key="3">
    <source>
        <dbReference type="Proteomes" id="UP001292079"/>
    </source>
</evidence>
<dbReference type="AlphaFoldDB" id="A0AAE1ZLT5"/>
<proteinExistence type="predicted"/>
<dbReference type="Proteomes" id="UP001292079">
    <property type="component" value="Unassembled WGS sequence"/>
</dbReference>
<accession>A0AAE1ZLT5</accession>
<organism evidence="2 3">
    <name type="scientific">Schistosoma mekongi</name>
    <name type="common">Parasitic worm</name>
    <dbReference type="NCBI Taxonomy" id="38744"/>
    <lineage>
        <taxon>Eukaryota</taxon>
        <taxon>Metazoa</taxon>
        <taxon>Spiralia</taxon>
        <taxon>Lophotrochozoa</taxon>
        <taxon>Platyhelminthes</taxon>
        <taxon>Trematoda</taxon>
        <taxon>Digenea</taxon>
        <taxon>Strigeidida</taxon>
        <taxon>Schistosomatoidea</taxon>
        <taxon>Schistosomatidae</taxon>
        <taxon>Schistosoma</taxon>
    </lineage>
</organism>
<feature type="compositionally biased region" description="Polar residues" evidence="1">
    <location>
        <begin position="8"/>
        <end position="34"/>
    </location>
</feature>
<name>A0AAE1ZLT5_SCHME</name>
<protein>
    <submittedName>
        <fullName evidence="2">Uncharacterized protein</fullName>
    </submittedName>
</protein>
<keyword evidence="3" id="KW-1185">Reference proteome</keyword>
<feature type="region of interest" description="Disordered" evidence="1">
    <location>
        <begin position="72"/>
        <end position="91"/>
    </location>
</feature>
<evidence type="ECO:0000313" key="2">
    <source>
        <dbReference type="EMBL" id="KAK4476237.1"/>
    </source>
</evidence>